<protein>
    <submittedName>
        <fullName evidence="3">DUF485 domain-containing protein</fullName>
    </submittedName>
</protein>
<dbReference type="PANTHER" id="PTHR38441:SF1">
    <property type="entry name" value="MEMBRANE PROTEIN"/>
    <property type="match status" value="1"/>
</dbReference>
<organism evidence="3 4">
    <name type="scientific">Bacillus aerolatus</name>
    <dbReference type="NCBI Taxonomy" id="2653354"/>
    <lineage>
        <taxon>Bacteria</taxon>
        <taxon>Bacillati</taxon>
        <taxon>Bacillota</taxon>
        <taxon>Bacilli</taxon>
        <taxon>Bacillales</taxon>
        <taxon>Bacillaceae</taxon>
        <taxon>Bacillus</taxon>
    </lineage>
</organism>
<feature type="region of interest" description="Disordered" evidence="1">
    <location>
        <begin position="1"/>
        <end position="20"/>
    </location>
</feature>
<reference evidence="3 4" key="1">
    <citation type="submission" date="2019-10" db="EMBL/GenBank/DDBJ databases">
        <title>Bacillus aerolatum sp. nov., isolated from bioaerosol of sport playgrounds.</title>
        <authorList>
            <person name="Chen P."/>
            <person name="Zhang G."/>
        </authorList>
    </citation>
    <scope>NUCLEOTIDE SEQUENCE [LARGE SCALE GENOMIC DNA]</scope>
    <source>
        <strain evidence="3 4">CX253</strain>
    </source>
</reference>
<evidence type="ECO:0000256" key="2">
    <source>
        <dbReference type="SAM" id="Phobius"/>
    </source>
</evidence>
<name>A0A6I1FJK1_9BACI</name>
<feature type="transmembrane region" description="Helical" evidence="2">
    <location>
        <begin position="76"/>
        <end position="95"/>
    </location>
</feature>
<dbReference type="RefSeq" id="WP_152151636.1">
    <property type="nucleotide sequence ID" value="NZ_WEIO01000005.1"/>
</dbReference>
<sequence length="118" mass="13343">MGALSKKDTATSRPSVHKTSYTHLTQQPEFRALLKKKKAFILPMTIFFLVFYFLLPTLAAYTNILEAHAFGGLTWAWVYALAQFVVVWVAGVIYIKKAQGYDSMAEDILAKHKEELDA</sequence>
<keyword evidence="4" id="KW-1185">Reference proteome</keyword>
<gene>
    <name evidence="3" type="ORF">F9802_10365</name>
</gene>
<evidence type="ECO:0000313" key="4">
    <source>
        <dbReference type="Proteomes" id="UP000429595"/>
    </source>
</evidence>
<dbReference type="Proteomes" id="UP000429595">
    <property type="component" value="Unassembled WGS sequence"/>
</dbReference>
<evidence type="ECO:0000313" key="3">
    <source>
        <dbReference type="EMBL" id="KAB7706594.1"/>
    </source>
</evidence>
<dbReference type="EMBL" id="WEIO01000005">
    <property type="protein sequence ID" value="KAB7706594.1"/>
    <property type="molecule type" value="Genomic_DNA"/>
</dbReference>
<dbReference type="Pfam" id="PF04341">
    <property type="entry name" value="DUF485"/>
    <property type="match status" value="1"/>
</dbReference>
<feature type="compositionally biased region" description="Polar residues" evidence="1">
    <location>
        <begin position="11"/>
        <end position="20"/>
    </location>
</feature>
<proteinExistence type="predicted"/>
<feature type="transmembrane region" description="Helical" evidence="2">
    <location>
        <begin position="40"/>
        <end position="64"/>
    </location>
</feature>
<feature type="compositionally biased region" description="Basic and acidic residues" evidence="1">
    <location>
        <begin position="1"/>
        <end position="10"/>
    </location>
</feature>
<dbReference type="InterPro" id="IPR007436">
    <property type="entry name" value="DUF485"/>
</dbReference>
<accession>A0A6I1FJK1</accession>
<comment type="caution">
    <text evidence="3">The sequence shown here is derived from an EMBL/GenBank/DDBJ whole genome shotgun (WGS) entry which is preliminary data.</text>
</comment>
<keyword evidence="2" id="KW-0472">Membrane</keyword>
<keyword evidence="2" id="KW-1133">Transmembrane helix</keyword>
<evidence type="ECO:0000256" key="1">
    <source>
        <dbReference type="SAM" id="MobiDB-lite"/>
    </source>
</evidence>
<dbReference type="AlphaFoldDB" id="A0A6I1FJK1"/>
<keyword evidence="2" id="KW-0812">Transmembrane</keyword>
<dbReference type="PANTHER" id="PTHR38441">
    <property type="entry name" value="INTEGRAL MEMBRANE PROTEIN-RELATED"/>
    <property type="match status" value="1"/>
</dbReference>